<dbReference type="EMBL" id="CAAE01015003">
    <property type="protein sequence ID" value="CAG09097.1"/>
    <property type="molecule type" value="Genomic_DNA"/>
</dbReference>
<dbReference type="AlphaFoldDB" id="Q4RR85"/>
<reference evidence="2" key="2">
    <citation type="submission" date="2004-02" db="EMBL/GenBank/DDBJ databases">
        <authorList>
            <consortium name="Genoscope"/>
            <consortium name="Whitehead Institute Centre for Genome Research"/>
        </authorList>
    </citation>
    <scope>NUCLEOTIDE SEQUENCE</scope>
</reference>
<proteinExistence type="predicted"/>
<organism evidence="2">
    <name type="scientific">Tetraodon nigroviridis</name>
    <name type="common">Spotted green pufferfish</name>
    <name type="synonym">Chelonodon nigroviridis</name>
    <dbReference type="NCBI Taxonomy" id="99883"/>
    <lineage>
        <taxon>Eukaryota</taxon>
        <taxon>Metazoa</taxon>
        <taxon>Chordata</taxon>
        <taxon>Craniata</taxon>
        <taxon>Vertebrata</taxon>
        <taxon>Euteleostomi</taxon>
        <taxon>Actinopterygii</taxon>
        <taxon>Neopterygii</taxon>
        <taxon>Teleostei</taxon>
        <taxon>Neoteleostei</taxon>
        <taxon>Acanthomorphata</taxon>
        <taxon>Eupercaria</taxon>
        <taxon>Tetraodontiformes</taxon>
        <taxon>Tetradontoidea</taxon>
        <taxon>Tetraodontidae</taxon>
        <taxon>Tetraodon</taxon>
    </lineage>
</organism>
<protein>
    <submittedName>
        <fullName evidence="2">(spotted green pufferfish) hypothetical protein</fullName>
    </submittedName>
</protein>
<evidence type="ECO:0000313" key="2">
    <source>
        <dbReference type="EMBL" id="CAG09097.1"/>
    </source>
</evidence>
<name>Q4RR85_TETNG</name>
<evidence type="ECO:0000256" key="1">
    <source>
        <dbReference type="SAM" id="MobiDB-lite"/>
    </source>
</evidence>
<reference evidence="2" key="1">
    <citation type="journal article" date="2004" name="Nature">
        <title>Genome duplication in the teleost fish Tetraodon nigroviridis reveals the early vertebrate proto-karyotype.</title>
        <authorList>
            <person name="Jaillon O."/>
            <person name="Aury J.-M."/>
            <person name="Brunet F."/>
            <person name="Petit J.-L."/>
            <person name="Stange-Thomann N."/>
            <person name="Mauceli E."/>
            <person name="Bouneau L."/>
            <person name="Fischer C."/>
            <person name="Ozouf-Costaz C."/>
            <person name="Bernot A."/>
            <person name="Nicaud S."/>
            <person name="Jaffe D."/>
            <person name="Fisher S."/>
            <person name="Lutfalla G."/>
            <person name="Dossat C."/>
            <person name="Segurens B."/>
            <person name="Dasilva C."/>
            <person name="Salanoubat M."/>
            <person name="Levy M."/>
            <person name="Boudet N."/>
            <person name="Castellano S."/>
            <person name="Anthouard V."/>
            <person name="Jubin C."/>
            <person name="Castelli V."/>
            <person name="Katinka M."/>
            <person name="Vacherie B."/>
            <person name="Biemont C."/>
            <person name="Skalli Z."/>
            <person name="Cattolico L."/>
            <person name="Poulain J."/>
            <person name="De Berardinis V."/>
            <person name="Cruaud C."/>
            <person name="Duprat S."/>
            <person name="Brottier P."/>
            <person name="Coutanceau J.-P."/>
            <person name="Gouzy J."/>
            <person name="Parra G."/>
            <person name="Lardier G."/>
            <person name="Chapple C."/>
            <person name="McKernan K.J."/>
            <person name="McEwan P."/>
            <person name="Bosak S."/>
            <person name="Kellis M."/>
            <person name="Volff J.-N."/>
            <person name="Guigo R."/>
            <person name="Zody M.C."/>
            <person name="Mesirov J."/>
            <person name="Lindblad-Toh K."/>
            <person name="Birren B."/>
            <person name="Nusbaum C."/>
            <person name="Kahn D."/>
            <person name="Robinson-Rechavi M."/>
            <person name="Laudet V."/>
            <person name="Schachter V."/>
            <person name="Quetier F."/>
            <person name="Saurin W."/>
            <person name="Scarpelli C."/>
            <person name="Wincker P."/>
            <person name="Lander E.S."/>
            <person name="Weissenbach J."/>
            <person name="Roest Crollius H."/>
        </authorList>
    </citation>
    <scope>NUCLEOTIDE SEQUENCE [LARGE SCALE GENOMIC DNA]</scope>
</reference>
<sequence>MLRGVRGSGTVRIRALRTPLTIPGAPPQAAARPPDTLTALHRLQPEATVPPSLLAALISAEKSFIFSPRQTLCAEKFALNLVAAEECGAHARRCHAATGGQGSKGLMGFRGLREGVRPGIPK</sequence>
<dbReference type="KEGG" id="tng:GSTEN00030279G001"/>
<feature type="region of interest" description="Disordered" evidence="1">
    <location>
        <begin position="96"/>
        <end position="122"/>
    </location>
</feature>
<comment type="caution">
    <text evidence="2">The sequence shown here is derived from an EMBL/GenBank/DDBJ whole genome shotgun (WGS) entry which is preliminary data.</text>
</comment>
<accession>Q4RR85</accession>
<gene>
    <name evidence="2" type="ORF">GSTENG00030279001</name>
</gene>